<dbReference type="EC" id="2.5.1.47" evidence="2"/>
<reference evidence="2" key="1">
    <citation type="submission" date="2021-03" db="EMBL/GenBank/DDBJ databases">
        <title>Genomic Encyclopedia of Type Strains, Phase IV (KMG-IV): sequencing the most valuable type-strain genomes for metagenomic binning, comparative biology and taxonomic classification.</title>
        <authorList>
            <person name="Goeker M."/>
        </authorList>
    </citation>
    <scope>NUCLEOTIDE SEQUENCE</scope>
    <source>
        <strain evidence="2">DSM 26232</strain>
    </source>
</reference>
<dbReference type="EMBL" id="JAGGLC010000003">
    <property type="protein sequence ID" value="MBP1987334.1"/>
    <property type="molecule type" value="Genomic_DNA"/>
</dbReference>
<dbReference type="Gene3D" id="3.40.50.1100">
    <property type="match status" value="2"/>
</dbReference>
<dbReference type="AlphaFoldDB" id="A0A8T4H0L7"/>
<dbReference type="Proteomes" id="UP000823736">
    <property type="component" value="Unassembled WGS sequence"/>
</dbReference>
<keyword evidence="3" id="KW-1185">Reference proteome</keyword>
<sequence>MTASPPAVDETRIGRTPLLELALDVAPTVYAKAEWYNLPSLGYGGGSVKTRIAREMLDGAEERGDLDPGMRIVEPTSGNTGSEIARLGVARGYDVTIVMPDDAAAGKVGAVRDAGAEIEFVAAEAGYDACIERCDEIVADDSEGIYEPNQYENPDNPGAHERTTAAEIWEQTDGGLTHFVAGVGTGGTVTGAGRGLHDRGDVEVVGFEPVNPTHAIGGLKYLRSDSSIHPGTYDESVLDRKLYVETADADDDARDLRERYADRPVEVADLGQYDEATVRENLRVDDQFLVGPSSGAGVAAIRQLDAAGELDGDDVVVTMLPDRGDKYADGLWEGYVDSAD</sequence>
<dbReference type="InterPro" id="IPR001926">
    <property type="entry name" value="TrpB-like_PALP"/>
</dbReference>
<dbReference type="RefSeq" id="WP_209491590.1">
    <property type="nucleotide sequence ID" value="NZ_JAGGLC010000003.1"/>
</dbReference>
<protein>
    <submittedName>
        <fullName evidence="2">Cysteine synthase B</fullName>
        <ecNumber evidence="2">2.5.1.47</ecNumber>
    </submittedName>
</protein>
<proteinExistence type="predicted"/>
<dbReference type="GO" id="GO:0004124">
    <property type="term" value="F:cysteine synthase activity"/>
    <property type="evidence" value="ECO:0007669"/>
    <property type="project" value="UniProtKB-EC"/>
</dbReference>
<accession>A0A8T4H0L7</accession>
<name>A0A8T4H0L7_9EURY</name>
<dbReference type="OrthoDB" id="10138at2157"/>
<gene>
    <name evidence="2" type="ORF">J2753_001832</name>
</gene>
<dbReference type="Pfam" id="PF00291">
    <property type="entry name" value="PALP"/>
    <property type="match status" value="1"/>
</dbReference>
<dbReference type="InterPro" id="IPR050214">
    <property type="entry name" value="Cys_Synth/Cystath_Beta-Synth"/>
</dbReference>
<evidence type="ECO:0000313" key="2">
    <source>
        <dbReference type="EMBL" id="MBP1987334.1"/>
    </source>
</evidence>
<organism evidence="2 3">
    <name type="scientific">Halolamina salifodinae</name>
    <dbReference type="NCBI Taxonomy" id="1202767"/>
    <lineage>
        <taxon>Archaea</taxon>
        <taxon>Methanobacteriati</taxon>
        <taxon>Methanobacteriota</taxon>
        <taxon>Stenosarchaea group</taxon>
        <taxon>Halobacteria</taxon>
        <taxon>Halobacteriales</taxon>
        <taxon>Haloferacaceae</taxon>
    </lineage>
</organism>
<evidence type="ECO:0000259" key="1">
    <source>
        <dbReference type="Pfam" id="PF00291"/>
    </source>
</evidence>
<keyword evidence="2" id="KW-0808">Transferase</keyword>
<feature type="domain" description="Tryptophan synthase beta chain-like PALP" evidence="1">
    <location>
        <begin position="12"/>
        <end position="322"/>
    </location>
</feature>
<dbReference type="InterPro" id="IPR036052">
    <property type="entry name" value="TrpB-like_PALP_sf"/>
</dbReference>
<comment type="caution">
    <text evidence="2">The sequence shown here is derived from an EMBL/GenBank/DDBJ whole genome shotgun (WGS) entry which is preliminary data.</text>
</comment>
<evidence type="ECO:0000313" key="3">
    <source>
        <dbReference type="Proteomes" id="UP000823736"/>
    </source>
</evidence>
<dbReference type="PANTHER" id="PTHR10314">
    <property type="entry name" value="CYSTATHIONINE BETA-SYNTHASE"/>
    <property type="match status" value="1"/>
</dbReference>
<dbReference type="SUPFAM" id="SSF53686">
    <property type="entry name" value="Tryptophan synthase beta subunit-like PLP-dependent enzymes"/>
    <property type="match status" value="1"/>
</dbReference>